<protein>
    <submittedName>
        <fullName evidence="2">Uridine phosphorylase</fullName>
    </submittedName>
</protein>
<comment type="caution">
    <text evidence="2">The sequence shown here is derived from an EMBL/GenBank/DDBJ whole genome shotgun (WGS) entry which is preliminary data.</text>
</comment>
<dbReference type="Gene3D" id="3.40.50.1580">
    <property type="entry name" value="Nucleoside phosphorylase domain"/>
    <property type="match status" value="1"/>
</dbReference>
<dbReference type="SUPFAM" id="SSF53167">
    <property type="entry name" value="Purine and uridine phosphorylases"/>
    <property type="match status" value="1"/>
</dbReference>
<dbReference type="Pfam" id="PF01048">
    <property type="entry name" value="PNP_UDP_1"/>
    <property type="match status" value="1"/>
</dbReference>
<dbReference type="PANTHER" id="PTHR43691:SF6">
    <property type="entry name" value="AMP NUCLEOSIDASE"/>
    <property type="match status" value="1"/>
</dbReference>
<dbReference type="RefSeq" id="WP_183348218.1">
    <property type="nucleotide sequence ID" value="NZ_JACHEO010000002.1"/>
</dbReference>
<dbReference type="Proteomes" id="UP000539642">
    <property type="component" value="Unassembled WGS sequence"/>
</dbReference>
<dbReference type="PANTHER" id="PTHR43691">
    <property type="entry name" value="URIDINE PHOSPHORYLASE"/>
    <property type="match status" value="1"/>
</dbReference>
<organism evidence="2 3">
    <name type="scientific">Desulfoprunum benzoelyticum</name>
    <dbReference type="NCBI Taxonomy" id="1506996"/>
    <lineage>
        <taxon>Bacteria</taxon>
        <taxon>Pseudomonadati</taxon>
        <taxon>Thermodesulfobacteriota</taxon>
        <taxon>Desulfobulbia</taxon>
        <taxon>Desulfobulbales</taxon>
        <taxon>Desulfobulbaceae</taxon>
        <taxon>Desulfoprunum</taxon>
    </lineage>
</organism>
<evidence type="ECO:0000259" key="1">
    <source>
        <dbReference type="Pfam" id="PF01048"/>
    </source>
</evidence>
<dbReference type="InterPro" id="IPR000845">
    <property type="entry name" value="Nucleoside_phosphorylase_d"/>
</dbReference>
<name>A0A840UW34_9BACT</name>
<dbReference type="CDD" id="cd09007">
    <property type="entry name" value="NP-I_spr0068"/>
    <property type="match status" value="1"/>
</dbReference>
<dbReference type="EMBL" id="JACHEO010000002">
    <property type="protein sequence ID" value="MBB5346918.1"/>
    <property type="molecule type" value="Genomic_DNA"/>
</dbReference>
<proteinExistence type="predicted"/>
<reference evidence="2 3" key="1">
    <citation type="submission" date="2020-08" db="EMBL/GenBank/DDBJ databases">
        <title>Genomic Encyclopedia of Type Strains, Phase IV (KMG-IV): sequencing the most valuable type-strain genomes for metagenomic binning, comparative biology and taxonomic classification.</title>
        <authorList>
            <person name="Goeker M."/>
        </authorList>
    </citation>
    <scope>NUCLEOTIDE SEQUENCE [LARGE SCALE GENOMIC DNA]</scope>
    <source>
        <strain evidence="2 3">DSM 28570</strain>
    </source>
</reference>
<dbReference type="AlphaFoldDB" id="A0A840UW34"/>
<sequence>MIADKMEAWKDDAIITPRRGKHEKALPPTGILLINPNEAALGHSLVVELGGEMRKFPHSKVSVNANRYCVAGPAVGAPIAAMVVEKLIVLGVERIFMLSWCGALSPELKIGDVVIGGNPLSGEGTSQYYQTEVPAAPSSRLSDMLSQLASDQGLAPVSGRIWSTDAPYRESRALLHKLWRDDNVLGVDMEYSALCSVCTFRCIEFAALFLVSDELLGERWQPGFKDRHFQEINKRLTQALVSEDIFAVV</sequence>
<dbReference type="GO" id="GO:0003824">
    <property type="term" value="F:catalytic activity"/>
    <property type="evidence" value="ECO:0007669"/>
    <property type="project" value="InterPro"/>
</dbReference>
<evidence type="ECO:0000313" key="3">
    <source>
        <dbReference type="Proteomes" id="UP000539642"/>
    </source>
</evidence>
<dbReference type="GO" id="GO:0009116">
    <property type="term" value="P:nucleoside metabolic process"/>
    <property type="evidence" value="ECO:0007669"/>
    <property type="project" value="InterPro"/>
</dbReference>
<dbReference type="InterPro" id="IPR035994">
    <property type="entry name" value="Nucleoside_phosphorylase_sf"/>
</dbReference>
<gene>
    <name evidence="2" type="ORF">HNQ81_000628</name>
</gene>
<keyword evidence="3" id="KW-1185">Reference proteome</keyword>
<accession>A0A840UW34</accession>
<feature type="domain" description="Nucleoside phosphorylase" evidence="1">
    <location>
        <begin position="49"/>
        <end position="236"/>
    </location>
</feature>
<evidence type="ECO:0000313" key="2">
    <source>
        <dbReference type="EMBL" id="MBB5346918.1"/>
    </source>
</evidence>
<dbReference type="GO" id="GO:0005829">
    <property type="term" value="C:cytosol"/>
    <property type="evidence" value="ECO:0007669"/>
    <property type="project" value="TreeGrafter"/>
</dbReference>